<dbReference type="SUPFAM" id="SSF52540">
    <property type="entry name" value="P-loop containing nucleoside triphosphate hydrolases"/>
    <property type="match status" value="1"/>
</dbReference>
<protein>
    <submittedName>
        <fullName evidence="2">Translesion DNA synthesis-associated protein ImuA</fullName>
    </submittedName>
</protein>
<sequence length="280" mass="29201">MDVSPLADPAALHPALWRARPGGGAAAGDTTPSGFAALDAELPGGGWPHRALTELLLAGPGLGEWRLLAPALARQAAAGRCLMLVDPPAELSAPALAELGLPPAQCIVVRPRQAARPAARSAVRRHQGTPVEVCWAMEQALRSGQLGALLAWPGAAARPEVLRRLQLAAQAHAGPAFLLREPAAAERPSPAPLRLLLSCSGPDELSLRLLKRRGPLREQPLRLALPPVLSARARQRANQPWPAPARQPQPALPERAGPGLAAVPGSAPWLARLGAPASDR</sequence>
<evidence type="ECO:0000256" key="1">
    <source>
        <dbReference type="SAM" id="MobiDB-lite"/>
    </source>
</evidence>
<dbReference type="AlphaFoldDB" id="A0A941BFJ0"/>
<dbReference type="InterPro" id="IPR017166">
    <property type="entry name" value="UCP037290"/>
</dbReference>
<accession>A0A941BFJ0</accession>
<gene>
    <name evidence="2" type="primary">imuA</name>
    <name evidence="2" type="ORF">KAK03_16750</name>
</gene>
<reference evidence="2 3" key="1">
    <citation type="submission" date="2021-04" db="EMBL/GenBank/DDBJ databases">
        <title>The genome sequence of Ideonella sp. 3Y2.</title>
        <authorList>
            <person name="Liu Y."/>
        </authorList>
    </citation>
    <scope>NUCLEOTIDE SEQUENCE [LARGE SCALE GENOMIC DNA]</scope>
    <source>
        <strain evidence="2 3">3Y2</strain>
    </source>
</reference>
<dbReference type="InterPro" id="IPR047610">
    <property type="entry name" value="ImuA_translesion"/>
</dbReference>
<feature type="compositionally biased region" description="Pro residues" evidence="1">
    <location>
        <begin position="241"/>
        <end position="251"/>
    </location>
</feature>
<keyword evidence="3" id="KW-1185">Reference proteome</keyword>
<dbReference type="Gene3D" id="3.40.50.300">
    <property type="entry name" value="P-loop containing nucleotide triphosphate hydrolases"/>
    <property type="match status" value="1"/>
</dbReference>
<organism evidence="2 3">
    <name type="scientific">Ideonella alba</name>
    <dbReference type="NCBI Taxonomy" id="2824118"/>
    <lineage>
        <taxon>Bacteria</taxon>
        <taxon>Pseudomonadati</taxon>
        <taxon>Pseudomonadota</taxon>
        <taxon>Betaproteobacteria</taxon>
        <taxon>Burkholderiales</taxon>
        <taxon>Sphaerotilaceae</taxon>
        <taxon>Ideonella</taxon>
    </lineage>
</organism>
<evidence type="ECO:0000313" key="2">
    <source>
        <dbReference type="EMBL" id="MBQ0932131.1"/>
    </source>
</evidence>
<comment type="caution">
    <text evidence="2">The sequence shown here is derived from an EMBL/GenBank/DDBJ whole genome shotgun (WGS) entry which is preliminary data.</text>
</comment>
<dbReference type="PIRSF" id="PIRSF037290">
    <property type="entry name" value="UCP037290"/>
    <property type="match status" value="1"/>
</dbReference>
<name>A0A941BFJ0_9BURK</name>
<dbReference type="EMBL" id="JAGQDD010000014">
    <property type="protein sequence ID" value="MBQ0932131.1"/>
    <property type="molecule type" value="Genomic_DNA"/>
</dbReference>
<dbReference type="Proteomes" id="UP000676246">
    <property type="component" value="Unassembled WGS sequence"/>
</dbReference>
<evidence type="ECO:0000313" key="3">
    <source>
        <dbReference type="Proteomes" id="UP000676246"/>
    </source>
</evidence>
<proteinExistence type="predicted"/>
<feature type="region of interest" description="Disordered" evidence="1">
    <location>
        <begin position="233"/>
        <end position="280"/>
    </location>
</feature>
<dbReference type="InterPro" id="IPR027417">
    <property type="entry name" value="P-loop_NTPase"/>
</dbReference>
<dbReference type="NCBIfam" id="NF033429">
    <property type="entry name" value="ImuA_translesion"/>
    <property type="match status" value="1"/>
</dbReference>